<reference evidence="4 5" key="1">
    <citation type="journal article" date="2016" name="Mol. Biol. Evol.">
        <title>Comparative Genomics of Early-Diverging Mushroom-Forming Fungi Provides Insights into the Origins of Lignocellulose Decay Capabilities.</title>
        <authorList>
            <person name="Nagy L.G."/>
            <person name="Riley R."/>
            <person name="Tritt A."/>
            <person name="Adam C."/>
            <person name="Daum C."/>
            <person name="Floudas D."/>
            <person name="Sun H."/>
            <person name="Yadav J.S."/>
            <person name="Pangilinan J."/>
            <person name="Larsson K.H."/>
            <person name="Matsuura K."/>
            <person name="Barry K."/>
            <person name="Labutti K."/>
            <person name="Kuo R."/>
            <person name="Ohm R.A."/>
            <person name="Bhattacharya S.S."/>
            <person name="Shirouzu T."/>
            <person name="Yoshinaga Y."/>
            <person name="Martin F.M."/>
            <person name="Grigoriev I.V."/>
            <person name="Hibbett D.S."/>
        </authorList>
    </citation>
    <scope>NUCLEOTIDE SEQUENCE [LARGE SCALE GENOMIC DNA]</scope>
    <source>
        <strain evidence="4 5">HHB12733</strain>
    </source>
</reference>
<dbReference type="GO" id="GO:0008270">
    <property type="term" value="F:zinc ion binding"/>
    <property type="evidence" value="ECO:0007669"/>
    <property type="project" value="UniProtKB-KW"/>
</dbReference>
<gene>
    <name evidence="4" type="ORF">CALCODRAFT_496186</name>
</gene>
<name>A0A165FYV2_9BASI</name>
<feature type="compositionally biased region" description="Acidic residues" evidence="2">
    <location>
        <begin position="57"/>
        <end position="67"/>
    </location>
</feature>
<organism evidence="4 5">
    <name type="scientific">Calocera cornea HHB12733</name>
    <dbReference type="NCBI Taxonomy" id="1353952"/>
    <lineage>
        <taxon>Eukaryota</taxon>
        <taxon>Fungi</taxon>
        <taxon>Dikarya</taxon>
        <taxon>Basidiomycota</taxon>
        <taxon>Agaricomycotina</taxon>
        <taxon>Dacrymycetes</taxon>
        <taxon>Dacrymycetales</taxon>
        <taxon>Dacrymycetaceae</taxon>
        <taxon>Calocera</taxon>
    </lineage>
</organism>
<dbReference type="PROSITE" id="PS50157">
    <property type="entry name" value="ZINC_FINGER_C2H2_2"/>
    <property type="match status" value="1"/>
</dbReference>
<dbReference type="Proteomes" id="UP000076842">
    <property type="component" value="Unassembled WGS sequence"/>
</dbReference>
<proteinExistence type="predicted"/>
<accession>A0A165FYV2</accession>
<evidence type="ECO:0000256" key="2">
    <source>
        <dbReference type="SAM" id="MobiDB-lite"/>
    </source>
</evidence>
<dbReference type="AlphaFoldDB" id="A0A165FYV2"/>
<keyword evidence="5" id="KW-1185">Reference proteome</keyword>
<keyword evidence="1" id="KW-0479">Metal-binding</keyword>
<evidence type="ECO:0000259" key="3">
    <source>
        <dbReference type="PROSITE" id="PS50157"/>
    </source>
</evidence>
<dbReference type="SUPFAM" id="SSF57667">
    <property type="entry name" value="beta-beta-alpha zinc fingers"/>
    <property type="match status" value="1"/>
</dbReference>
<feature type="compositionally biased region" description="Low complexity" evidence="2">
    <location>
        <begin position="77"/>
        <end position="88"/>
    </location>
</feature>
<dbReference type="EMBL" id="KV423964">
    <property type="protein sequence ID" value="KZT57383.1"/>
    <property type="molecule type" value="Genomic_DNA"/>
</dbReference>
<keyword evidence="1" id="KW-0863">Zinc-finger</keyword>
<feature type="compositionally biased region" description="Basic and acidic residues" evidence="2">
    <location>
        <begin position="40"/>
        <end position="56"/>
    </location>
</feature>
<dbReference type="OrthoDB" id="2782214at2759"/>
<evidence type="ECO:0000313" key="5">
    <source>
        <dbReference type="Proteomes" id="UP000076842"/>
    </source>
</evidence>
<dbReference type="Gene3D" id="3.30.160.60">
    <property type="entry name" value="Classic Zinc Finger"/>
    <property type="match status" value="1"/>
</dbReference>
<evidence type="ECO:0000313" key="4">
    <source>
        <dbReference type="EMBL" id="KZT57383.1"/>
    </source>
</evidence>
<feature type="compositionally biased region" description="Basic residues" evidence="2">
    <location>
        <begin position="1"/>
        <end position="11"/>
    </location>
</feature>
<feature type="region of interest" description="Disordered" evidence="2">
    <location>
        <begin position="1"/>
        <end position="103"/>
    </location>
</feature>
<dbReference type="InParanoid" id="A0A165FYV2"/>
<sequence>MKKHGKARTRPCSRCGKDFARSDALTRHQKGTKNCPRPKVTGEDGKEGDKSEKDEPPLDDDEEEEEEGHGGEGDSRQGGSSSNQGTSQRPNSGWSSYGGMSDY</sequence>
<evidence type="ECO:0000256" key="1">
    <source>
        <dbReference type="PROSITE-ProRule" id="PRU00042"/>
    </source>
</evidence>
<feature type="compositionally biased region" description="Basic and acidic residues" evidence="2">
    <location>
        <begin position="15"/>
        <end position="26"/>
    </location>
</feature>
<dbReference type="InterPro" id="IPR036236">
    <property type="entry name" value="Znf_C2H2_sf"/>
</dbReference>
<keyword evidence="1" id="KW-0862">Zinc</keyword>
<protein>
    <recommendedName>
        <fullName evidence="3">C2H2-type domain-containing protein</fullName>
    </recommendedName>
</protein>
<dbReference type="STRING" id="1353952.A0A165FYV2"/>
<dbReference type="InterPro" id="IPR013087">
    <property type="entry name" value="Znf_C2H2_type"/>
</dbReference>
<feature type="domain" description="C2H2-type" evidence="3">
    <location>
        <begin position="10"/>
        <end position="38"/>
    </location>
</feature>